<evidence type="ECO:0000256" key="1">
    <source>
        <dbReference type="SAM" id="Phobius"/>
    </source>
</evidence>
<keyword evidence="1" id="KW-1133">Transmembrane helix</keyword>
<dbReference type="Proteomes" id="UP001596506">
    <property type="component" value="Unassembled WGS sequence"/>
</dbReference>
<keyword evidence="1" id="KW-0812">Transmembrane</keyword>
<dbReference type="EMBL" id="JBHTBD010000003">
    <property type="protein sequence ID" value="MFC7295146.1"/>
    <property type="molecule type" value="Genomic_DNA"/>
</dbReference>
<protein>
    <recommendedName>
        <fullName evidence="4">Toxin CptA</fullName>
    </recommendedName>
</protein>
<accession>A0ABW2IV61</accession>
<evidence type="ECO:0000313" key="2">
    <source>
        <dbReference type="EMBL" id="MFC7295146.1"/>
    </source>
</evidence>
<keyword evidence="1" id="KW-0472">Membrane</keyword>
<reference evidence="3" key="1">
    <citation type="journal article" date="2019" name="Int. J. Syst. Evol. Microbiol.">
        <title>The Global Catalogue of Microorganisms (GCM) 10K type strain sequencing project: providing services to taxonomists for standard genome sequencing and annotation.</title>
        <authorList>
            <consortium name="The Broad Institute Genomics Platform"/>
            <consortium name="The Broad Institute Genome Sequencing Center for Infectious Disease"/>
            <person name="Wu L."/>
            <person name="Ma J."/>
        </authorList>
    </citation>
    <scope>NUCLEOTIDE SEQUENCE [LARGE SCALE GENOMIC DNA]</scope>
    <source>
        <strain evidence="3">CCUG 60559</strain>
    </source>
</reference>
<sequence length="153" mass="16535">MSSRIDLALSPSVVTGFVAALPWLAASAFILIAAMAGKPWMLALAPVTLAGAVFQFRRNGLLAGHGAVLGLYLEQNRLYARLGSGQSRAVYACPSSRLSSRVALLNLRPVASRSGSYPVVLLCSNRIAGNVSEDQFRRLRMWLRLGRSQQSFD</sequence>
<evidence type="ECO:0000313" key="3">
    <source>
        <dbReference type="Proteomes" id="UP001596506"/>
    </source>
</evidence>
<gene>
    <name evidence="2" type="ORF">ACFQQA_10465</name>
</gene>
<comment type="caution">
    <text evidence="2">The sequence shown here is derived from an EMBL/GenBank/DDBJ whole genome shotgun (WGS) entry which is preliminary data.</text>
</comment>
<dbReference type="RefSeq" id="WP_100688506.1">
    <property type="nucleotide sequence ID" value="NZ_JBHTBD010000003.1"/>
</dbReference>
<evidence type="ECO:0008006" key="4">
    <source>
        <dbReference type="Google" id="ProtNLM"/>
    </source>
</evidence>
<organism evidence="2 3">
    <name type="scientific">Marinobacter aromaticivorans</name>
    <dbReference type="NCBI Taxonomy" id="1494078"/>
    <lineage>
        <taxon>Bacteria</taxon>
        <taxon>Pseudomonadati</taxon>
        <taxon>Pseudomonadota</taxon>
        <taxon>Gammaproteobacteria</taxon>
        <taxon>Pseudomonadales</taxon>
        <taxon>Marinobacteraceae</taxon>
        <taxon>Marinobacter</taxon>
    </lineage>
</organism>
<feature type="transmembrane region" description="Helical" evidence="1">
    <location>
        <begin position="12"/>
        <end position="34"/>
    </location>
</feature>
<keyword evidence="3" id="KW-1185">Reference proteome</keyword>
<name>A0ABW2IV61_9GAMM</name>
<proteinExistence type="predicted"/>